<organism evidence="1 2">
    <name type="scientific">Dyadobacter luteus</name>
    <dbReference type="NCBI Taxonomy" id="2259619"/>
    <lineage>
        <taxon>Bacteria</taxon>
        <taxon>Pseudomonadati</taxon>
        <taxon>Bacteroidota</taxon>
        <taxon>Cytophagia</taxon>
        <taxon>Cytophagales</taxon>
        <taxon>Spirosomataceae</taxon>
        <taxon>Dyadobacter</taxon>
    </lineage>
</organism>
<name>A0A3D8YEC8_9BACT</name>
<dbReference type="EMBL" id="QNUL01000004">
    <property type="protein sequence ID" value="REA62793.1"/>
    <property type="molecule type" value="Genomic_DNA"/>
</dbReference>
<evidence type="ECO:0000313" key="1">
    <source>
        <dbReference type="EMBL" id="REA62793.1"/>
    </source>
</evidence>
<comment type="caution">
    <text evidence="1">The sequence shown here is derived from an EMBL/GenBank/DDBJ whole genome shotgun (WGS) entry which is preliminary data.</text>
</comment>
<protein>
    <submittedName>
        <fullName evidence="1">Uncharacterized protein</fullName>
    </submittedName>
</protein>
<dbReference type="Proteomes" id="UP000256373">
    <property type="component" value="Unassembled WGS sequence"/>
</dbReference>
<gene>
    <name evidence="1" type="ORF">DSL64_07680</name>
</gene>
<keyword evidence="2" id="KW-1185">Reference proteome</keyword>
<evidence type="ECO:0000313" key="2">
    <source>
        <dbReference type="Proteomes" id="UP000256373"/>
    </source>
</evidence>
<dbReference type="AlphaFoldDB" id="A0A3D8YEC8"/>
<reference evidence="1 2" key="1">
    <citation type="submission" date="2018-07" db="EMBL/GenBank/DDBJ databases">
        <title>Dyadobacter roseus sp. nov., isolated from rose rhizosphere soil.</title>
        <authorList>
            <person name="Chen L."/>
        </authorList>
    </citation>
    <scope>NUCLEOTIDE SEQUENCE [LARGE SCALE GENOMIC DNA]</scope>
    <source>
        <strain evidence="1 2">RS19</strain>
    </source>
</reference>
<sequence length="59" mass="6944">MTKALPILTQLHEWMQQEYPKVLPHSPIGKAIGYALPLMESKRLCAPWRFTNRSQRRPQ</sequence>
<accession>A0A3D8YEC8</accession>
<proteinExistence type="predicted"/>